<dbReference type="KEGG" id="kfa:Q73A0000_09105"/>
<feature type="coiled-coil region" evidence="1">
    <location>
        <begin position="13"/>
        <end position="40"/>
    </location>
</feature>
<evidence type="ECO:0000313" key="3">
    <source>
        <dbReference type="Proteomes" id="UP000594195"/>
    </source>
</evidence>
<dbReference type="Proteomes" id="UP000594195">
    <property type="component" value="Chromosome"/>
</dbReference>
<keyword evidence="3" id="KW-1185">Reference proteome</keyword>
<sequence length="182" mass="21904">MKLENKSYPKDFRNALIGLLHEKQENLDQYDEEENEEIKRIEENIFILEKGIKTEYNKVNIDIEDHILNSDEISEVTFIQVQRILRLFFELDGFIKTEEQIRNHPKVFKLKFQGFNDHDDEELDNGQVIVAEYLIMKQKKFQQYKGIFREGKGNVMERYIEIINFFENRKINTSSIIEYLDS</sequence>
<dbReference type="EMBL" id="CP040442">
    <property type="protein sequence ID" value="QOW10515.1"/>
    <property type="molecule type" value="Genomic_DNA"/>
</dbReference>
<evidence type="ECO:0000256" key="1">
    <source>
        <dbReference type="SAM" id="Coils"/>
    </source>
</evidence>
<dbReference type="RefSeq" id="WP_193810680.1">
    <property type="nucleotide sequence ID" value="NZ_CP040442.1"/>
</dbReference>
<organism evidence="2 3">
    <name type="scientific">Kaistella flava</name>
    <name type="common">ex Peng et al. 2021</name>
    <dbReference type="NCBI Taxonomy" id="2038776"/>
    <lineage>
        <taxon>Bacteria</taxon>
        <taxon>Pseudomonadati</taxon>
        <taxon>Bacteroidota</taxon>
        <taxon>Flavobacteriia</taxon>
        <taxon>Flavobacteriales</taxon>
        <taxon>Weeksellaceae</taxon>
        <taxon>Chryseobacterium group</taxon>
        <taxon>Kaistella</taxon>
    </lineage>
</organism>
<protein>
    <submittedName>
        <fullName evidence="2">Uncharacterized protein</fullName>
    </submittedName>
</protein>
<proteinExistence type="predicted"/>
<accession>A0A7M2YA45</accession>
<reference evidence="2 3" key="1">
    <citation type="submission" date="2019-05" db="EMBL/GenBank/DDBJ databases">
        <title>Chryseobacterium sp. isolated from King George Island, maritime Antarctica.</title>
        <authorList>
            <person name="Peng X."/>
        </authorList>
    </citation>
    <scope>NUCLEOTIDE SEQUENCE [LARGE SCALE GENOMIC DNA]</scope>
    <source>
        <strain evidence="2 3">7-3A</strain>
    </source>
</reference>
<dbReference type="AlphaFoldDB" id="A0A7M2YA45"/>
<gene>
    <name evidence="2" type="ORF">Q73A0000_09105</name>
</gene>
<keyword evidence="1" id="KW-0175">Coiled coil</keyword>
<evidence type="ECO:0000313" key="2">
    <source>
        <dbReference type="EMBL" id="QOW10515.1"/>
    </source>
</evidence>
<name>A0A7M2YA45_9FLAO</name>